<feature type="compositionally biased region" description="Polar residues" evidence="1">
    <location>
        <begin position="400"/>
        <end position="416"/>
    </location>
</feature>
<feature type="compositionally biased region" description="Polar residues" evidence="1">
    <location>
        <begin position="75"/>
        <end position="90"/>
    </location>
</feature>
<feature type="compositionally biased region" description="Acidic residues" evidence="1">
    <location>
        <begin position="91"/>
        <end position="104"/>
    </location>
</feature>
<name>A0A1E4TNL0_PACTA</name>
<dbReference type="Proteomes" id="UP000094236">
    <property type="component" value="Unassembled WGS sequence"/>
</dbReference>
<feature type="compositionally biased region" description="Basic residues" evidence="1">
    <location>
        <begin position="295"/>
        <end position="311"/>
    </location>
</feature>
<feature type="region of interest" description="Disordered" evidence="1">
    <location>
        <begin position="1"/>
        <end position="26"/>
    </location>
</feature>
<accession>A0A1E4TNL0</accession>
<evidence type="ECO:0000313" key="2">
    <source>
        <dbReference type="EMBL" id="ODV93343.1"/>
    </source>
</evidence>
<reference evidence="3" key="1">
    <citation type="submission" date="2016-05" db="EMBL/GenBank/DDBJ databases">
        <title>Comparative genomics of biotechnologically important yeasts.</title>
        <authorList>
            <consortium name="DOE Joint Genome Institute"/>
            <person name="Riley R."/>
            <person name="Haridas S."/>
            <person name="Wolfe K.H."/>
            <person name="Lopes M.R."/>
            <person name="Hittinger C.T."/>
            <person name="Goker M."/>
            <person name="Salamov A."/>
            <person name="Wisecaver J."/>
            <person name="Long T.M."/>
            <person name="Aerts A.L."/>
            <person name="Barry K."/>
            <person name="Choi C."/>
            <person name="Clum A."/>
            <person name="Coughlan A.Y."/>
            <person name="Deshpande S."/>
            <person name="Douglass A.P."/>
            <person name="Hanson S.J."/>
            <person name="Klenk H.-P."/>
            <person name="Labutti K."/>
            <person name="Lapidus A."/>
            <person name="Lindquist E."/>
            <person name="Lipzen A."/>
            <person name="Meier-Kolthoff J.P."/>
            <person name="Ohm R.A."/>
            <person name="Otillar R.P."/>
            <person name="Pangilinan J."/>
            <person name="Peng Y."/>
            <person name="Rokas A."/>
            <person name="Rosa C.A."/>
            <person name="Scheuner C."/>
            <person name="Sibirny A.A."/>
            <person name="Slot J.C."/>
            <person name="Stielow J.B."/>
            <person name="Sun H."/>
            <person name="Kurtzman C.P."/>
            <person name="Blackwell M."/>
            <person name="Grigoriev I.V."/>
            <person name="Jeffries T.W."/>
        </authorList>
    </citation>
    <scope>NUCLEOTIDE SEQUENCE [LARGE SCALE GENOMIC DNA]</scope>
    <source>
        <strain evidence="3">NRRL Y-2460</strain>
    </source>
</reference>
<organism evidence="2 3">
    <name type="scientific">Pachysolen tannophilus NRRL Y-2460</name>
    <dbReference type="NCBI Taxonomy" id="669874"/>
    <lineage>
        <taxon>Eukaryota</taxon>
        <taxon>Fungi</taxon>
        <taxon>Dikarya</taxon>
        <taxon>Ascomycota</taxon>
        <taxon>Saccharomycotina</taxon>
        <taxon>Pichiomycetes</taxon>
        <taxon>Pachysolenaceae</taxon>
        <taxon>Pachysolen</taxon>
    </lineage>
</organism>
<gene>
    <name evidence="2" type="ORF">PACTADRAFT_77690</name>
</gene>
<feature type="compositionally biased region" description="Polar residues" evidence="1">
    <location>
        <begin position="173"/>
        <end position="182"/>
    </location>
</feature>
<feature type="region of interest" description="Disordered" evidence="1">
    <location>
        <begin position="63"/>
        <end position="111"/>
    </location>
</feature>
<dbReference type="EMBL" id="KV454018">
    <property type="protein sequence ID" value="ODV93343.1"/>
    <property type="molecule type" value="Genomic_DNA"/>
</dbReference>
<feature type="compositionally biased region" description="Low complexity" evidence="1">
    <location>
        <begin position="329"/>
        <end position="345"/>
    </location>
</feature>
<feature type="region of interest" description="Disordered" evidence="1">
    <location>
        <begin position="396"/>
        <end position="459"/>
    </location>
</feature>
<feature type="compositionally biased region" description="Basic and acidic residues" evidence="1">
    <location>
        <begin position="184"/>
        <end position="194"/>
    </location>
</feature>
<sequence length="472" mass="54183">MLFDNVEKTDNNNNNDLLKDESNTDDQLKAELFEPDHSPTVMDVPALNIGEHALVKSDIEDDNLSAHPHSKENLSEQISSVTSPKITNANFEDEEEEEEEEEKELETAKTVRTSYSIDGYNDISEFVEKHLLTESDTEDLSQIQKDESLALGNETSFNLNEAETMVDVETETQFHSPVTQDSGAEEKTEAERGGKAVTEIEAEAETANEIENLKGSSSVQKQNRRHFRIFRRRKNNENNYTIEESKDTSVVTMDTKQSIEEEKEEKEEEQEGEVKNEQEKEQDEDEHEKKDEKQKKLKKPKKEKRKKKHKNDKTMDLECENEELQPLPTAKSIKSIKSTTSLKTTKSFKERLSRRRIRAYQKVFHPRHGKIENYDMDPWKKDNHVCDTCEDCSYIIGSGKSPSVKSPVTSDKSPFLNSPVPPKKDSDSDLHNHSNSSVEKEEQKEDESEANATKVIIVDEDIILPVEEKQYE</sequence>
<feature type="compositionally biased region" description="Acidic residues" evidence="1">
    <location>
        <begin position="261"/>
        <end position="271"/>
    </location>
</feature>
<feature type="region of interest" description="Disordered" evidence="1">
    <location>
        <begin position="173"/>
        <end position="351"/>
    </location>
</feature>
<evidence type="ECO:0000313" key="3">
    <source>
        <dbReference type="Proteomes" id="UP000094236"/>
    </source>
</evidence>
<keyword evidence="3" id="KW-1185">Reference proteome</keyword>
<dbReference type="AlphaFoldDB" id="A0A1E4TNL0"/>
<proteinExistence type="predicted"/>
<evidence type="ECO:0000256" key="1">
    <source>
        <dbReference type="SAM" id="MobiDB-lite"/>
    </source>
</evidence>
<feature type="compositionally biased region" description="Basic and acidic residues" evidence="1">
    <location>
        <begin position="1"/>
        <end position="10"/>
    </location>
</feature>
<feature type="compositionally biased region" description="Basic residues" evidence="1">
    <location>
        <begin position="222"/>
        <end position="234"/>
    </location>
</feature>
<feature type="compositionally biased region" description="Basic and acidic residues" evidence="1">
    <location>
        <begin position="17"/>
        <end position="26"/>
    </location>
</feature>
<protein>
    <submittedName>
        <fullName evidence="2">Uncharacterized protein</fullName>
    </submittedName>
</protein>
<feature type="compositionally biased region" description="Polar residues" evidence="1">
    <location>
        <begin position="237"/>
        <end position="256"/>
    </location>
</feature>
<feature type="compositionally biased region" description="Basic and acidic residues" evidence="1">
    <location>
        <begin position="422"/>
        <end position="443"/>
    </location>
</feature>